<organism evidence="2 3">
    <name type="scientific">Massilia cavernae</name>
    <dbReference type="NCBI Taxonomy" id="2320864"/>
    <lineage>
        <taxon>Bacteria</taxon>
        <taxon>Pseudomonadati</taxon>
        <taxon>Pseudomonadota</taxon>
        <taxon>Betaproteobacteria</taxon>
        <taxon>Burkholderiales</taxon>
        <taxon>Oxalobacteraceae</taxon>
        <taxon>Telluria group</taxon>
        <taxon>Massilia</taxon>
    </lineage>
</organism>
<gene>
    <name evidence="2" type="ORF">D3872_04460</name>
</gene>
<accession>A0A418Y6F9</accession>
<dbReference type="Proteomes" id="UP000284006">
    <property type="component" value="Unassembled WGS sequence"/>
</dbReference>
<reference evidence="2 3" key="1">
    <citation type="submission" date="2018-09" db="EMBL/GenBank/DDBJ databases">
        <authorList>
            <person name="Zhu H."/>
        </authorList>
    </citation>
    <scope>NUCLEOTIDE SEQUENCE [LARGE SCALE GENOMIC DNA]</scope>
    <source>
        <strain evidence="2 3">K1S02-61</strain>
    </source>
</reference>
<dbReference type="Gene3D" id="2.50.20.10">
    <property type="entry name" value="Lipoprotein localisation LolA/LolB/LppX"/>
    <property type="match status" value="1"/>
</dbReference>
<keyword evidence="3" id="KW-1185">Reference proteome</keyword>
<proteinExistence type="predicted"/>
<dbReference type="OrthoDB" id="6751304at2"/>
<name>A0A418Y6F9_9BURK</name>
<evidence type="ECO:0000313" key="3">
    <source>
        <dbReference type="Proteomes" id="UP000284006"/>
    </source>
</evidence>
<dbReference type="Pfam" id="PF07044">
    <property type="entry name" value="DUF1329"/>
    <property type="match status" value="1"/>
</dbReference>
<evidence type="ECO:0000256" key="1">
    <source>
        <dbReference type="SAM" id="SignalP"/>
    </source>
</evidence>
<evidence type="ECO:0000313" key="2">
    <source>
        <dbReference type="EMBL" id="RJG23488.1"/>
    </source>
</evidence>
<sequence length="459" mass="51100">MEIYIMHPVKKFLPSIFFLASAGAAFAAPTADEIKQLGTTLTPWGAEVAGNKEGTIPAYTGGLTKPPANYDKKRPGWRPDPFPNEKPLYRIDAKNAAQYKDKLTPGTLALIQKYPATFFVDVYPTHRTAAYPKEWLDNSIKNATRCALISDGDGVDTSKGCGGGVLFPIPKNGLEVMWNKASTYKGAGILKRDAVIEYVKPNGEVVSTATADILSAFPISDPATEIKDIVYLNRVEYKGPTRLAGSSSLFYDSTQTGERRAYSYQPSTRRVRMAPDFAADTPISQMGGAALYDDDTLFVGKRERYNWKLIGKKEVYLPYNNYRMSFPDPKGGCTPKEYLTPSHPKSDCMRWELHRVWHVQATLKDGKRHVYHKRDLFLDEDSLAAGLAENYDQSGRLYRYNEAAAIPMYEARIPGFTELVNIDLISGVYVVNRTDTGIMSYTLMPAMLAPDSATNKMLK</sequence>
<dbReference type="InterPro" id="IPR010752">
    <property type="entry name" value="DUF1329"/>
</dbReference>
<feature type="chain" id="PRO_5019481566" evidence="1">
    <location>
        <begin position="28"/>
        <end position="459"/>
    </location>
</feature>
<dbReference type="EMBL" id="QYUP01000042">
    <property type="protein sequence ID" value="RJG23488.1"/>
    <property type="molecule type" value="Genomic_DNA"/>
</dbReference>
<comment type="caution">
    <text evidence="2">The sequence shown here is derived from an EMBL/GenBank/DDBJ whole genome shotgun (WGS) entry which is preliminary data.</text>
</comment>
<dbReference type="AlphaFoldDB" id="A0A418Y6F9"/>
<protein>
    <submittedName>
        <fullName evidence="2">DUF1329 domain-containing protein</fullName>
    </submittedName>
</protein>
<feature type="signal peptide" evidence="1">
    <location>
        <begin position="1"/>
        <end position="27"/>
    </location>
</feature>
<keyword evidence="1" id="KW-0732">Signal</keyword>
<dbReference type="CDD" id="cd16329">
    <property type="entry name" value="LolA_like"/>
    <property type="match status" value="1"/>
</dbReference>